<evidence type="ECO:0000313" key="3">
    <source>
        <dbReference type="Proteomes" id="UP000217199"/>
    </source>
</evidence>
<protein>
    <submittedName>
        <fullName evidence="2">Uncharacterized protein</fullName>
    </submittedName>
</protein>
<comment type="caution">
    <text evidence="2">The sequence shown here is derived from an EMBL/GenBank/DDBJ whole genome shotgun (WGS) entry which is preliminary data.</text>
</comment>
<accession>A0A286U764</accession>
<gene>
    <name evidence="2" type="ORF">PNOK_0918500</name>
</gene>
<organism evidence="2 3">
    <name type="scientific">Pyrrhoderma noxium</name>
    <dbReference type="NCBI Taxonomy" id="2282107"/>
    <lineage>
        <taxon>Eukaryota</taxon>
        <taxon>Fungi</taxon>
        <taxon>Dikarya</taxon>
        <taxon>Basidiomycota</taxon>
        <taxon>Agaricomycotina</taxon>
        <taxon>Agaricomycetes</taxon>
        <taxon>Hymenochaetales</taxon>
        <taxon>Hymenochaetaceae</taxon>
        <taxon>Pyrrhoderma</taxon>
    </lineage>
</organism>
<feature type="region of interest" description="Disordered" evidence="1">
    <location>
        <begin position="29"/>
        <end position="127"/>
    </location>
</feature>
<dbReference type="InParanoid" id="A0A286U764"/>
<name>A0A286U764_9AGAM</name>
<proteinExistence type="predicted"/>
<feature type="compositionally biased region" description="Basic and acidic residues" evidence="1">
    <location>
        <begin position="86"/>
        <end position="104"/>
    </location>
</feature>
<evidence type="ECO:0000256" key="1">
    <source>
        <dbReference type="SAM" id="MobiDB-lite"/>
    </source>
</evidence>
<dbReference type="Proteomes" id="UP000217199">
    <property type="component" value="Unassembled WGS sequence"/>
</dbReference>
<dbReference type="AlphaFoldDB" id="A0A286U764"/>
<sequence>MTTPVDDCLVNNLEADCTSTVESPEAAAMTVAHVEPLKEEDSPLGTSSDGIEEAEPASSPSNPLFAMRGRLKKMTEVIKLKKGKDKHKDKDVDKGKDPDKKVSDGGEGLEDSSLKKPTPTVTKRDKQ</sequence>
<evidence type="ECO:0000313" key="2">
    <source>
        <dbReference type="EMBL" id="PAV15421.1"/>
    </source>
</evidence>
<keyword evidence="3" id="KW-1185">Reference proteome</keyword>
<reference evidence="2 3" key="1">
    <citation type="journal article" date="2017" name="Mol. Ecol.">
        <title>Comparative and population genomic landscape of Phellinus noxius: A hypervariable fungus causing root rot in trees.</title>
        <authorList>
            <person name="Chung C.L."/>
            <person name="Lee T.J."/>
            <person name="Akiba M."/>
            <person name="Lee H.H."/>
            <person name="Kuo T.H."/>
            <person name="Liu D."/>
            <person name="Ke H.M."/>
            <person name="Yokoi T."/>
            <person name="Roa M.B."/>
            <person name="Lu M.J."/>
            <person name="Chang Y.Y."/>
            <person name="Ann P.J."/>
            <person name="Tsai J.N."/>
            <person name="Chen C.Y."/>
            <person name="Tzean S.S."/>
            <person name="Ota Y."/>
            <person name="Hattori T."/>
            <person name="Sahashi N."/>
            <person name="Liou R.F."/>
            <person name="Kikuchi T."/>
            <person name="Tsai I.J."/>
        </authorList>
    </citation>
    <scope>NUCLEOTIDE SEQUENCE [LARGE SCALE GENOMIC DNA]</scope>
    <source>
        <strain evidence="2 3">FFPRI411160</strain>
    </source>
</reference>
<dbReference type="EMBL" id="NBII01000010">
    <property type="protein sequence ID" value="PAV15421.1"/>
    <property type="molecule type" value="Genomic_DNA"/>
</dbReference>